<dbReference type="Proteomes" id="UP001277561">
    <property type="component" value="Unassembled WGS sequence"/>
</dbReference>
<dbReference type="GeneID" id="86882862"/>
<evidence type="ECO:0000313" key="2">
    <source>
        <dbReference type="Proteomes" id="UP001277561"/>
    </source>
</evidence>
<protein>
    <submittedName>
        <fullName evidence="1">Uncharacterized protein</fullName>
    </submittedName>
</protein>
<dbReference type="RefSeq" id="WP_188348520.1">
    <property type="nucleotide sequence ID" value="NZ_CP192764.1"/>
</dbReference>
<proteinExistence type="predicted"/>
<sequence>MAAHNRFTDITQHVVIENATLGASNQNCRALIGHRTAPIFKALKTNAIEYRLKISDLLG</sequence>
<accession>A0ABU4VUQ8</accession>
<keyword evidence="2" id="KW-1185">Reference proteome</keyword>
<name>A0ABU4VUQ8_9HYPH</name>
<dbReference type="EMBL" id="JAVRAD010000001">
    <property type="protein sequence ID" value="MDX8328157.1"/>
    <property type="molecule type" value="Genomic_DNA"/>
</dbReference>
<evidence type="ECO:0000313" key="1">
    <source>
        <dbReference type="EMBL" id="MDX8328157.1"/>
    </source>
</evidence>
<organism evidence="1 2">
    <name type="scientific">Agrobacterium rosae</name>
    <dbReference type="NCBI Taxonomy" id="1972867"/>
    <lineage>
        <taxon>Bacteria</taxon>
        <taxon>Pseudomonadati</taxon>
        <taxon>Pseudomonadota</taxon>
        <taxon>Alphaproteobacteria</taxon>
        <taxon>Hyphomicrobiales</taxon>
        <taxon>Rhizobiaceae</taxon>
        <taxon>Rhizobium/Agrobacterium group</taxon>
        <taxon>Agrobacterium</taxon>
    </lineage>
</organism>
<gene>
    <name evidence="1" type="ORF">RMS29_02875</name>
</gene>
<comment type="caution">
    <text evidence="1">The sequence shown here is derived from an EMBL/GenBank/DDBJ whole genome shotgun (WGS) entry which is preliminary data.</text>
</comment>
<reference evidence="1" key="1">
    <citation type="journal article" date="2023" name="Phytobiomes J">
        <title>Deciphering the key players within the bacterial microbiota associated with aerial crown gall tumors on rhododendron: Insights into the gallobiome.</title>
        <authorList>
            <person name="Kuzmanovic N."/>
            <person name="Nesme J."/>
            <person name="Wolf J."/>
            <person name="Neumann-Schaal M."/>
            <person name="Petersen J."/>
            <person name="Fernandez-Gnecco G."/>
            <person name="Sproeer C."/>
            <person name="Bunk B."/>
            <person name="Overmann J."/>
            <person name="Sorensen S.J."/>
            <person name="Idczak E."/>
            <person name="Smalla K."/>
        </authorList>
    </citation>
    <scope>NUCLEOTIDE SEQUENCE [LARGE SCALE GENOMIC DNA]</scope>
    <source>
        <strain evidence="1">Rho-14.1</strain>
    </source>
</reference>